<feature type="region of interest" description="Disordered" evidence="1">
    <location>
        <begin position="1"/>
        <end position="63"/>
    </location>
</feature>
<proteinExistence type="predicted"/>
<sequence length="63" mass="6888">MESKPSPAAAFRASGLRRSLHRSSPPSHLCSTLSLSVGPQAPSCQLKQQRRGVMKNSFHEPRC</sequence>
<reference evidence="2" key="1">
    <citation type="submission" date="2014-09" db="EMBL/GenBank/DDBJ databases">
        <authorList>
            <person name="Magalhaes I.L.F."/>
            <person name="Oliveira U."/>
            <person name="Santos F.R."/>
            <person name="Vidigal T.H.D.A."/>
            <person name="Brescovit A.D."/>
            <person name="Santos A.J."/>
        </authorList>
    </citation>
    <scope>NUCLEOTIDE SEQUENCE</scope>
    <source>
        <tissue evidence="2">Shoot tissue taken approximately 20 cm above the soil surface</tissue>
    </source>
</reference>
<reference evidence="2" key="2">
    <citation type="journal article" date="2015" name="Data Brief">
        <title>Shoot transcriptome of the giant reed, Arundo donax.</title>
        <authorList>
            <person name="Barrero R.A."/>
            <person name="Guerrero F.D."/>
            <person name="Moolhuijzen P."/>
            <person name="Goolsby J.A."/>
            <person name="Tidwell J."/>
            <person name="Bellgard S.E."/>
            <person name="Bellgard M.I."/>
        </authorList>
    </citation>
    <scope>NUCLEOTIDE SEQUENCE</scope>
    <source>
        <tissue evidence="2">Shoot tissue taken approximately 20 cm above the soil surface</tissue>
    </source>
</reference>
<protein>
    <submittedName>
        <fullName evidence="2">Uncharacterized protein</fullName>
    </submittedName>
</protein>
<evidence type="ECO:0000256" key="1">
    <source>
        <dbReference type="SAM" id="MobiDB-lite"/>
    </source>
</evidence>
<dbReference type="EMBL" id="GBRH01256014">
    <property type="protein sequence ID" value="JAD41881.1"/>
    <property type="molecule type" value="Transcribed_RNA"/>
</dbReference>
<organism evidence="2">
    <name type="scientific">Arundo donax</name>
    <name type="common">Giant reed</name>
    <name type="synonym">Donax arundinaceus</name>
    <dbReference type="NCBI Taxonomy" id="35708"/>
    <lineage>
        <taxon>Eukaryota</taxon>
        <taxon>Viridiplantae</taxon>
        <taxon>Streptophyta</taxon>
        <taxon>Embryophyta</taxon>
        <taxon>Tracheophyta</taxon>
        <taxon>Spermatophyta</taxon>
        <taxon>Magnoliopsida</taxon>
        <taxon>Liliopsida</taxon>
        <taxon>Poales</taxon>
        <taxon>Poaceae</taxon>
        <taxon>PACMAD clade</taxon>
        <taxon>Arundinoideae</taxon>
        <taxon>Arundineae</taxon>
        <taxon>Arundo</taxon>
    </lineage>
</organism>
<feature type="compositionally biased region" description="Polar residues" evidence="1">
    <location>
        <begin position="30"/>
        <end position="47"/>
    </location>
</feature>
<name>A0A0A8ZSW0_ARUDO</name>
<evidence type="ECO:0000313" key="2">
    <source>
        <dbReference type="EMBL" id="JAD41881.1"/>
    </source>
</evidence>
<accession>A0A0A8ZSW0</accession>
<dbReference type="AlphaFoldDB" id="A0A0A8ZSW0"/>